<dbReference type="SUPFAM" id="SSF47226">
    <property type="entry name" value="Histidine-containing phosphotransfer domain, HPT domain"/>
    <property type="match status" value="1"/>
</dbReference>
<dbReference type="EMBL" id="JAZDQV010000001">
    <property type="protein sequence ID" value="MEE1876349.1"/>
    <property type="molecule type" value="Genomic_DNA"/>
</dbReference>
<comment type="caution">
    <text evidence="1">The sequence shown here is derived from an EMBL/GenBank/DDBJ whole genome shotgun (WGS) entry which is preliminary data.</text>
</comment>
<sequence>MAYESGSLDATLAAAAGQDLALMAELRSALVDSAERQLDLLRRARCDGNWQVAAMRLKGLAASFHAEELLEAAEAALNAVPGEPGAVREIEQAIARLGWRAPAQA</sequence>
<dbReference type="RefSeq" id="WP_354143456.1">
    <property type="nucleotide sequence ID" value="NZ_JAZDQV010000001.1"/>
</dbReference>
<keyword evidence="2" id="KW-1185">Reference proteome</keyword>
<gene>
    <name evidence="1" type="ORF">VRS74_01450</name>
</gene>
<evidence type="ECO:0000313" key="1">
    <source>
        <dbReference type="EMBL" id="MEE1876349.1"/>
    </source>
</evidence>
<evidence type="ECO:0000313" key="2">
    <source>
        <dbReference type="Proteomes" id="UP001343492"/>
    </source>
</evidence>
<protein>
    <submittedName>
        <fullName evidence="1">Hpt domain-containing protein</fullName>
    </submittedName>
</protein>
<accession>A0ABU7GB72</accession>
<reference evidence="1 2" key="1">
    <citation type="submission" date="2024-01" db="EMBL/GenBank/DDBJ databases">
        <title>The genome sequence of Erythrobacteraceae sp. strain 1XM1-14.</title>
        <authorList>
            <person name="Liu Y."/>
        </authorList>
    </citation>
    <scope>NUCLEOTIDE SEQUENCE [LARGE SCALE GENOMIC DNA]</scope>
    <source>
        <strain evidence="1 2">1XM1-14</strain>
    </source>
</reference>
<dbReference type="Proteomes" id="UP001343492">
    <property type="component" value="Unassembled WGS sequence"/>
</dbReference>
<dbReference type="Gene3D" id="1.20.120.160">
    <property type="entry name" value="HPT domain"/>
    <property type="match status" value="1"/>
</dbReference>
<name>A0ABU7GB72_9SPHN</name>
<proteinExistence type="predicted"/>
<organism evidence="1 2">
    <name type="scientific">Altererythrobacter litoralis</name>
    <dbReference type="NCBI Taxonomy" id="3113904"/>
    <lineage>
        <taxon>Bacteria</taxon>
        <taxon>Pseudomonadati</taxon>
        <taxon>Pseudomonadota</taxon>
        <taxon>Alphaproteobacteria</taxon>
        <taxon>Sphingomonadales</taxon>
        <taxon>Erythrobacteraceae</taxon>
        <taxon>Altererythrobacter</taxon>
    </lineage>
</organism>
<dbReference type="InterPro" id="IPR036641">
    <property type="entry name" value="HPT_dom_sf"/>
</dbReference>